<reference evidence="4" key="1">
    <citation type="submission" date="2021-03" db="EMBL/GenBank/DDBJ databases">
        <title>Sagittula salina sp. nov. strain M10.9X isolated from the marine waste.</title>
        <authorList>
            <person name="Satari L."/>
            <person name="Molina-Menor E."/>
            <person name="Vidal-Verdu A."/>
            <person name="Pascual J."/>
            <person name="Pereto J."/>
            <person name="Porcar M."/>
        </authorList>
    </citation>
    <scope>NUCLEOTIDE SEQUENCE</scope>
    <source>
        <strain evidence="4">M10.9X</strain>
    </source>
</reference>
<sequence>MGALMLSSKARGTVSAIDGFRTQGCMKALFPRRRDGVEAIVINTSGGLTGGDRLSLHGTAGAGSRLVLTTQAAERAYRSASGWARVETRLEAATGARFDWLPQELILFEGARLQRMLRADLAADARMLLVEPVIFGRHAMGEVLRDVGFRDRIEIWRGGAPLYFDALRMEGDLQAQMTRAAVGGGAGAMACIVYVGPEAEGLLRPLRALLPETGGASLVRPDVLVARVLACDGYALRQTLLPALDRLCEDRTGEGLPISWRL</sequence>
<keyword evidence="3" id="KW-0996">Nickel insertion</keyword>
<evidence type="ECO:0000313" key="4">
    <source>
        <dbReference type="EMBL" id="MBP0482500.1"/>
    </source>
</evidence>
<dbReference type="GO" id="GO:0016151">
    <property type="term" value="F:nickel cation binding"/>
    <property type="evidence" value="ECO:0007669"/>
    <property type="project" value="UniProtKB-UniRule"/>
</dbReference>
<proteinExistence type="inferred from homology"/>
<comment type="subunit">
    <text evidence="3">UreD, UreF and UreG form a complex that acts as a GTP-hydrolysis-dependent molecular chaperone, activating the urease apoprotein by helping to assemble the nickel containing metallocenter of UreC. The UreE protein probably delivers the nickel.</text>
</comment>
<dbReference type="EMBL" id="JAGISH010000004">
    <property type="protein sequence ID" value="MBP0482500.1"/>
    <property type="molecule type" value="Genomic_DNA"/>
</dbReference>
<keyword evidence="3" id="KW-0963">Cytoplasm</keyword>
<dbReference type="PANTHER" id="PTHR33643:SF1">
    <property type="entry name" value="UREASE ACCESSORY PROTEIN D"/>
    <property type="match status" value="1"/>
</dbReference>
<accession>A0A940MIQ7</accession>
<comment type="caution">
    <text evidence="4">The sequence shown here is derived from an EMBL/GenBank/DDBJ whole genome shotgun (WGS) entry which is preliminary data.</text>
</comment>
<dbReference type="AlphaFoldDB" id="A0A940MIQ7"/>
<evidence type="ECO:0000256" key="3">
    <source>
        <dbReference type="HAMAP-Rule" id="MF_01384"/>
    </source>
</evidence>
<dbReference type="InterPro" id="IPR002669">
    <property type="entry name" value="UreD"/>
</dbReference>
<name>A0A940MIQ7_9RHOB</name>
<organism evidence="4 5">
    <name type="scientific">Sagittula salina</name>
    <dbReference type="NCBI Taxonomy" id="2820268"/>
    <lineage>
        <taxon>Bacteria</taxon>
        <taxon>Pseudomonadati</taxon>
        <taxon>Pseudomonadota</taxon>
        <taxon>Alphaproteobacteria</taxon>
        <taxon>Rhodobacterales</taxon>
        <taxon>Roseobacteraceae</taxon>
        <taxon>Sagittula</taxon>
    </lineage>
</organism>
<evidence type="ECO:0000256" key="2">
    <source>
        <dbReference type="ARBA" id="ARBA00023186"/>
    </source>
</evidence>
<dbReference type="PANTHER" id="PTHR33643">
    <property type="entry name" value="UREASE ACCESSORY PROTEIN D"/>
    <property type="match status" value="1"/>
</dbReference>
<protein>
    <recommendedName>
        <fullName evidence="3">Urease accessory protein UreD</fullName>
    </recommendedName>
</protein>
<evidence type="ECO:0000313" key="5">
    <source>
        <dbReference type="Proteomes" id="UP000675940"/>
    </source>
</evidence>
<keyword evidence="5" id="KW-1185">Reference proteome</keyword>
<dbReference type="Pfam" id="PF01774">
    <property type="entry name" value="UreD"/>
    <property type="match status" value="1"/>
</dbReference>
<keyword evidence="2 3" id="KW-0143">Chaperone</keyword>
<gene>
    <name evidence="3" type="primary">ureD</name>
    <name evidence="4" type="ORF">J5474_08360</name>
</gene>
<comment type="subcellular location">
    <subcellularLocation>
        <location evidence="3">Cytoplasm</location>
    </subcellularLocation>
</comment>
<dbReference type="HAMAP" id="MF_01384">
    <property type="entry name" value="UreD"/>
    <property type="match status" value="1"/>
</dbReference>
<dbReference type="Proteomes" id="UP000675940">
    <property type="component" value="Unassembled WGS sequence"/>
</dbReference>
<comment type="similarity">
    <text evidence="1 3">Belongs to the UreD family.</text>
</comment>
<evidence type="ECO:0000256" key="1">
    <source>
        <dbReference type="ARBA" id="ARBA00007177"/>
    </source>
</evidence>
<dbReference type="GO" id="GO:0005737">
    <property type="term" value="C:cytoplasm"/>
    <property type="evidence" value="ECO:0007669"/>
    <property type="project" value="UniProtKB-SubCell"/>
</dbReference>
<comment type="function">
    <text evidence="3">Required for maturation of urease via the functional incorporation of the urease nickel metallocenter.</text>
</comment>